<evidence type="ECO:0000256" key="1">
    <source>
        <dbReference type="ARBA" id="ARBA00022737"/>
    </source>
</evidence>
<organism evidence="6 7">
    <name type="scientific">Noviherbaspirillum suwonense</name>
    <dbReference type="NCBI Taxonomy" id="1224511"/>
    <lineage>
        <taxon>Bacteria</taxon>
        <taxon>Pseudomonadati</taxon>
        <taxon>Pseudomonadota</taxon>
        <taxon>Betaproteobacteria</taxon>
        <taxon>Burkholderiales</taxon>
        <taxon>Oxalobacteraceae</taxon>
        <taxon>Noviherbaspirillum</taxon>
    </lineage>
</organism>
<feature type="repeat" description="TPR" evidence="3">
    <location>
        <begin position="750"/>
        <end position="783"/>
    </location>
</feature>
<feature type="compositionally biased region" description="Polar residues" evidence="4">
    <location>
        <begin position="840"/>
        <end position="851"/>
    </location>
</feature>
<reference evidence="6 7" key="1">
    <citation type="submission" date="2017-05" db="EMBL/GenBank/DDBJ databases">
        <authorList>
            <person name="Varghese N."/>
            <person name="Submissions S."/>
        </authorList>
    </citation>
    <scope>NUCLEOTIDE SEQUENCE [LARGE SCALE GENOMIC DNA]</scope>
    <source>
        <strain evidence="6 7">DSM 26001</strain>
    </source>
</reference>
<protein>
    <submittedName>
        <fullName evidence="6">Tetratricopeptide repeat-containing protein</fullName>
    </submittedName>
</protein>
<dbReference type="RefSeq" id="WP_283443957.1">
    <property type="nucleotide sequence ID" value="NZ_FXUL01000017.1"/>
</dbReference>
<dbReference type="SMART" id="SM00028">
    <property type="entry name" value="TPR"/>
    <property type="match status" value="9"/>
</dbReference>
<dbReference type="InterPro" id="IPR025137">
    <property type="entry name" value="NfrA_C"/>
</dbReference>
<keyword evidence="2 3" id="KW-0802">TPR repeat</keyword>
<name>A0ABY1QKK8_9BURK</name>
<dbReference type="PANTHER" id="PTHR45586:SF1">
    <property type="entry name" value="LIPOPOLYSACCHARIDE ASSEMBLY PROTEIN B"/>
    <property type="match status" value="1"/>
</dbReference>
<keyword evidence="1" id="KW-0677">Repeat</keyword>
<evidence type="ECO:0000313" key="6">
    <source>
        <dbReference type="EMBL" id="SMP71718.1"/>
    </source>
</evidence>
<feature type="repeat" description="TPR" evidence="3">
    <location>
        <begin position="361"/>
        <end position="394"/>
    </location>
</feature>
<dbReference type="Pfam" id="PF14559">
    <property type="entry name" value="TPR_19"/>
    <property type="match status" value="1"/>
</dbReference>
<evidence type="ECO:0000259" key="5">
    <source>
        <dbReference type="Pfam" id="PF13283"/>
    </source>
</evidence>
<dbReference type="InterPro" id="IPR019734">
    <property type="entry name" value="TPR_rpt"/>
</dbReference>
<dbReference type="SUPFAM" id="SSF48452">
    <property type="entry name" value="TPR-like"/>
    <property type="match status" value="2"/>
</dbReference>
<dbReference type="EMBL" id="FXUL01000017">
    <property type="protein sequence ID" value="SMP71718.1"/>
    <property type="molecule type" value="Genomic_DNA"/>
</dbReference>
<dbReference type="Proteomes" id="UP001158049">
    <property type="component" value="Unassembled WGS sequence"/>
</dbReference>
<feature type="repeat" description="TPR" evidence="3">
    <location>
        <begin position="579"/>
        <end position="612"/>
    </location>
</feature>
<evidence type="ECO:0000256" key="4">
    <source>
        <dbReference type="SAM" id="MobiDB-lite"/>
    </source>
</evidence>
<proteinExistence type="predicted"/>
<sequence length="1173" mass="129330">MNGINGVGGRACPANGKSESTIGATQKNYVLSGLLVASLLPAAAGDVWAVDASNSLTVPKYERAGTENWLASQIRLFRSYPHLDRAYRLIAAGKQSEAAKELKLYLELEPRDRQSRVIYLNVLYRLKRYDSVLQEAKSLLADDPKSSNAYLYLGLAYEAQGIKERALAAYLQVLNLPGLDAPTKKYVGNMAADLALQGSRYADALNALDQVREPQADMYYLFRRGAALAGLQRHDEAVRTYSEALGLAGTPQEKRKLHETIFYIERQLGRTGAAMKHVDAILALYPSDLAWLRTKATMHYLNKENASAVAVLSAMMGLNAIVEDHFFFANILLEEQRYQDAIAQYSEVVAATAAANTEMRFRAHMGLGYAYASVGQVGRAQAAFETAAQIQPAPEAKQALSNVGKMLKLTKFHVGAGGAQPERDNAAGAQTARSMTERELAAESSGPVRKKGARSSVRATPAPRLAEPAPDPAAQAMQKAYDDIANSKDESAVASFQQALANGGETEQLFLDMGFSYSRLKDTAKARDAFLAALRFNPSAKNIVHVARSYVASGQPELAIQYFKKARQALVEFLPEEQKSILVELGNVYFSKENFTAAIEAWRQALSYGDDTSLLMQVAFAQQTAKQDLAALRTLAQVDPTVLAPDLKKRLYTQLVHIHDRLNDPKLAREYMLILAETERSATRYYDVGLYELRHQDELSGIAHIKTAMEIDPQNPVYSEQLAYLYKNRGNYAEAARLFEQAISKDPARTGLYQDLAYSYKQNGDNDRAVAWFKKSIDLKLEELKNTQQAQKAKAGSSLGKTSRAGDASSPGSAQDRGAASAKPGTGADEISLDAITDLGSPTVSDANDATNAPAGTGASFQTVSFNSTESLREYSSPAMISADAEMQLAQAAEVNPAGTSSQAGAESLARSQEEELYRMRQEVRELTRRFQFNFYQSYRSKSEAQTQAAAASSPAFFNSGVIPSQGGIEFIFQPPVIGYRDGEIFQLYSRMFWSNQPNSLSIAHDTLQAGVGARYKPFKTQDMFFSLERLVKIGDQSQNDWLARISYALTDGYDLKLDQPSWNQTIFYGDLGRFFPNAGITALYSELRQGRTFNYRNRALITPHVLIAGRKQRPDPDKASYIEAGAGIAFKVRFNENRYEAERSSMEFLMQYRRGLNNQHTGSWVFTAALQF</sequence>
<evidence type="ECO:0000256" key="3">
    <source>
        <dbReference type="PROSITE-ProRule" id="PRU00339"/>
    </source>
</evidence>
<feature type="domain" description="Bacteriophage N4 adsorption protein A C-terminal" evidence="5">
    <location>
        <begin position="1004"/>
        <end position="1167"/>
    </location>
</feature>
<accession>A0ABY1QKK8</accession>
<dbReference type="PROSITE" id="PS50005">
    <property type="entry name" value="TPR"/>
    <property type="match status" value="5"/>
</dbReference>
<dbReference type="InterPro" id="IPR051012">
    <property type="entry name" value="CellSynth/LPSAsmb/PSIAsmb"/>
</dbReference>
<dbReference type="InterPro" id="IPR011990">
    <property type="entry name" value="TPR-like_helical_dom_sf"/>
</dbReference>
<comment type="caution">
    <text evidence="6">The sequence shown here is derived from an EMBL/GenBank/DDBJ whole genome shotgun (WGS) entry which is preliminary data.</text>
</comment>
<feature type="region of interest" description="Disordered" evidence="4">
    <location>
        <begin position="416"/>
        <end position="471"/>
    </location>
</feature>
<dbReference type="Pfam" id="PF13283">
    <property type="entry name" value="NfrA_C"/>
    <property type="match status" value="1"/>
</dbReference>
<dbReference type="Pfam" id="PF13432">
    <property type="entry name" value="TPR_16"/>
    <property type="match status" value="4"/>
</dbReference>
<dbReference type="Gene3D" id="1.25.40.10">
    <property type="entry name" value="Tetratricopeptide repeat domain"/>
    <property type="match status" value="5"/>
</dbReference>
<keyword evidence="7" id="KW-1185">Reference proteome</keyword>
<gene>
    <name evidence="6" type="ORF">SAMN06295970_11757</name>
</gene>
<evidence type="ECO:0000313" key="7">
    <source>
        <dbReference type="Proteomes" id="UP001158049"/>
    </source>
</evidence>
<evidence type="ECO:0000256" key="2">
    <source>
        <dbReference type="ARBA" id="ARBA00022803"/>
    </source>
</evidence>
<feature type="region of interest" description="Disordered" evidence="4">
    <location>
        <begin position="790"/>
        <end position="861"/>
    </location>
</feature>
<dbReference type="PANTHER" id="PTHR45586">
    <property type="entry name" value="TPR REPEAT-CONTAINING PROTEIN PA4667"/>
    <property type="match status" value="1"/>
</dbReference>
<feature type="repeat" description="TPR" evidence="3">
    <location>
        <begin position="507"/>
        <end position="540"/>
    </location>
</feature>
<feature type="repeat" description="TPR" evidence="3">
    <location>
        <begin position="716"/>
        <end position="749"/>
    </location>
</feature>